<keyword evidence="7" id="KW-1185">Reference proteome</keyword>
<sequence length="249" mass="28153">MFNPRPIKKSNKDEGEKPFWISYADLMTACMTLFLVVMAVTIVMLKKKYETQDTAVKAREATISACAKDLQSIADQRFSGQARIEYSKGDAIRIDLGSIVKFEDGKHRINSEASKFLRDYIPTVLSTVKNNQCKQFFRRVIVEGYTSKTGNYMTNLDLSLKRSKEVVCELAKTDADGTGGLSLDDKNQVKSLFLVGGFSFNSQKRSDEESRRAELKLEFWQLGDDKKRREESSINLSGKDFGVCPSLTY</sequence>
<organism evidence="6 7">
    <name type="scientific">Polynucleobacter antarcticus</name>
    <dbReference type="NCBI Taxonomy" id="1743162"/>
    <lineage>
        <taxon>Bacteria</taxon>
        <taxon>Pseudomonadati</taxon>
        <taxon>Pseudomonadota</taxon>
        <taxon>Betaproteobacteria</taxon>
        <taxon>Burkholderiales</taxon>
        <taxon>Burkholderiaceae</taxon>
        <taxon>Polynucleobacter</taxon>
    </lineage>
</organism>
<evidence type="ECO:0000256" key="2">
    <source>
        <dbReference type="ARBA" id="ARBA00022692"/>
    </source>
</evidence>
<dbReference type="PANTHER" id="PTHR30329">
    <property type="entry name" value="STATOR ELEMENT OF FLAGELLAR MOTOR COMPLEX"/>
    <property type="match status" value="1"/>
</dbReference>
<proteinExistence type="predicted"/>
<comment type="subcellular location">
    <subcellularLocation>
        <location evidence="1">Membrane</location>
    </subcellularLocation>
</comment>
<reference evidence="6 7" key="1">
    <citation type="submission" date="2018-04" db="EMBL/GenBank/DDBJ databases">
        <title>Polynucleobacter sp. LimPoW16 genome.</title>
        <authorList>
            <person name="Hahn M.W."/>
        </authorList>
    </citation>
    <scope>NUCLEOTIDE SEQUENCE [LARGE SCALE GENOMIC DNA]</scope>
    <source>
        <strain evidence="6 7">LimPoW16</strain>
    </source>
</reference>
<dbReference type="RefSeq" id="WP_173942842.1">
    <property type="nucleotide sequence ID" value="NZ_CBCSCD010000001.1"/>
</dbReference>
<dbReference type="InterPro" id="IPR036737">
    <property type="entry name" value="OmpA-like_sf"/>
</dbReference>
<dbReference type="Proteomes" id="UP000500806">
    <property type="component" value="Chromosome"/>
</dbReference>
<dbReference type="EMBL" id="CP028941">
    <property type="protein sequence ID" value="QKM62680.1"/>
    <property type="molecule type" value="Genomic_DNA"/>
</dbReference>
<keyword evidence="3 4" id="KW-0472">Membrane</keyword>
<dbReference type="SUPFAM" id="SSF103088">
    <property type="entry name" value="OmpA-like"/>
    <property type="match status" value="1"/>
</dbReference>
<dbReference type="KEGG" id="pani:DCO16_06195"/>
<evidence type="ECO:0000256" key="3">
    <source>
        <dbReference type="ARBA" id="ARBA00023136"/>
    </source>
</evidence>
<accession>A0A6M9PIG7</accession>
<dbReference type="AlphaFoldDB" id="A0A6M9PIG7"/>
<keyword evidence="4" id="KW-1133">Transmembrane helix</keyword>
<evidence type="ECO:0000259" key="5">
    <source>
        <dbReference type="Pfam" id="PF13677"/>
    </source>
</evidence>
<dbReference type="PANTHER" id="PTHR30329:SF21">
    <property type="entry name" value="LIPOPROTEIN YIAD-RELATED"/>
    <property type="match status" value="1"/>
</dbReference>
<feature type="domain" description="Motility protein B-like N-terminal" evidence="5">
    <location>
        <begin position="9"/>
        <end position="47"/>
    </location>
</feature>
<evidence type="ECO:0000313" key="6">
    <source>
        <dbReference type="EMBL" id="QKM62680.1"/>
    </source>
</evidence>
<evidence type="ECO:0000313" key="7">
    <source>
        <dbReference type="Proteomes" id="UP000500806"/>
    </source>
</evidence>
<evidence type="ECO:0000256" key="1">
    <source>
        <dbReference type="ARBA" id="ARBA00004370"/>
    </source>
</evidence>
<name>A0A6M9PIG7_9BURK</name>
<keyword evidence="2 4" id="KW-0812">Transmembrane</keyword>
<dbReference type="Pfam" id="PF13677">
    <property type="entry name" value="MotB_plug"/>
    <property type="match status" value="1"/>
</dbReference>
<feature type="transmembrane region" description="Helical" evidence="4">
    <location>
        <begin position="20"/>
        <end position="45"/>
    </location>
</feature>
<dbReference type="InterPro" id="IPR050330">
    <property type="entry name" value="Bact_OuterMem_StrucFunc"/>
</dbReference>
<gene>
    <name evidence="6" type="ORF">DCO16_06195</name>
</gene>
<dbReference type="GO" id="GO:0016020">
    <property type="term" value="C:membrane"/>
    <property type="evidence" value="ECO:0007669"/>
    <property type="project" value="UniProtKB-SubCell"/>
</dbReference>
<dbReference type="InterPro" id="IPR025713">
    <property type="entry name" value="MotB-like_N_dom"/>
</dbReference>
<evidence type="ECO:0000256" key="4">
    <source>
        <dbReference type="SAM" id="Phobius"/>
    </source>
</evidence>
<dbReference type="Gene3D" id="3.30.1330.60">
    <property type="entry name" value="OmpA-like domain"/>
    <property type="match status" value="1"/>
</dbReference>
<protein>
    <recommendedName>
        <fullName evidence="5">Motility protein B-like N-terminal domain-containing protein</fullName>
    </recommendedName>
</protein>